<protein>
    <submittedName>
        <fullName evidence="1">Uncharacterized protein</fullName>
    </submittedName>
</protein>
<sequence length="250" mass="28410">MKYDKAQRIIIAPIWPGQSWYTKLKNLSTKLLFLGTAETILEKGQRMKDKHLKLPPGNVGAFILDQSQTLQLTKLLRELKIVEALAYSTLHSSTTELAKLDVPERDLATFKYHSLNSRTVKQCYIFASSKRANEIARQLTNNPCKDNERLNQVSQQRGEIRGEGGNQLLSSSPSETGQCFVVPNSPYLTSGSPKICIPTRGEIKIKREFLRELMDRTRGMMLKVGWSAWNDNAEIRTIFCKSLISLIMNY</sequence>
<name>A0A5J4X0Y8_9EUKA</name>
<evidence type="ECO:0000313" key="2">
    <source>
        <dbReference type="Proteomes" id="UP000324800"/>
    </source>
</evidence>
<accession>A0A5J4X0Y8</accession>
<evidence type="ECO:0000313" key="1">
    <source>
        <dbReference type="EMBL" id="KAA6400139.1"/>
    </source>
</evidence>
<dbReference type="Proteomes" id="UP000324800">
    <property type="component" value="Unassembled WGS sequence"/>
</dbReference>
<dbReference type="EMBL" id="SNRW01000615">
    <property type="protein sequence ID" value="KAA6400139.1"/>
    <property type="molecule type" value="Genomic_DNA"/>
</dbReference>
<organism evidence="1 2">
    <name type="scientific">Streblomastix strix</name>
    <dbReference type="NCBI Taxonomy" id="222440"/>
    <lineage>
        <taxon>Eukaryota</taxon>
        <taxon>Metamonada</taxon>
        <taxon>Preaxostyla</taxon>
        <taxon>Oxymonadida</taxon>
        <taxon>Streblomastigidae</taxon>
        <taxon>Streblomastix</taxon>
    </lineage>
</organism>
<dbReference type="OrthoDB" id="6083831at2759"/>
<comment type="caution">
    <text evidence="1">The sequence shown here is derived from an EMBL/GenBank/DDBJ whole genome shotgun (WGS) entry which is preliminary data.</text>
</comment>
<dbReference type="AlphaFoldDB" id="A0A5J4X0Y8"/>
<gene>
    <name evidence="1" type="ORF">EZS28_004339</name>
</gene>
<reference evidence="1 2" key="1">
    <citation type="submission" date="2019-03" db="EMBL/GenBank/DDBJ databases">
        <title>Single cell metagenomics reveals metabolic interactions within the superorganism composed of flagellate Streblomastix strix and complex community of Bacteroidetes bacteria on its surface.</title>
        <authorList>
            <person name="Treitli S.C."/>
            <person name="Kolisko M."/>
            <person name="Husnik F."/>
            <person name="Keeling P."/>
            <person name="Hampl V."/>
        </authorList>
    </citation>
    <scope>NUCLEOTIDE SEQUENCE [LARGE SCALE GENOMIC DNA]</scope>
    <source>
        <strain evidence="1">ST1C</strain>
    </source>
</reference>
<proteinExistence type="predicted"/>